<dbReference type="PANTHER" id="PTHR12526">
    <property type="entry name" value="GLYCOSYLTRANSFERASE"/>
    <property type="match status" value="1"/>
</dbReference>
<dbReference type="SUPFAM" id="SSF53756">
    <property type="entry name" value="UDP-Glycosyltransferase/glycogen phosphorylase"/>
    <property type="match status" value="1"/>
</dbReference>
<dbReference type="CDD" id="cd03801">
    <property type="entry name" value="GT4_PimA-like"/>
    <property type="match status" value="1"/>
</dbReference>
<protein>
    <submittedName>
        <fullName evidence="3">Glycosyltransferase family 4 protein</fullName>
    </submittedName>
</protein>
<evidence type="ECO:0000259" key="1">
    <source>
        <dbReference type="Pfam" id="PF00534"/>
    </source>
</evidence>
<evidence type="ECO:0000313" key="3">
    <source>
        <dbReference type="EMBL" id="MBC1520359.1"/>
    </source>
</evidence>
<sequence length="342" mass="39235">MNILMVGPDSNEKGGIATVISNFKNYFNEPDIRLFFLSSWTKRKKWRTEWLAYIQIRKLIHEKQIDLVHFHVAQKGSFFRKAFLARLVPKYCRVIFHMHASKFDIFYKESSSIIKWWIRHTFDQLDGVVALSENWAAFYGNLTQTPISVIQNAVKVPEKSLFNPEASNIITLGRVGKRKGSFDLLEIAKEIHPFFPEIQFILYGDGATEKLAKEIQEKNIKNVSLGGWITLEEQSSVLENAILHFLPSYFEGLPMSILETMGAGIPNLTTKVGGIPEAIQSGKNGLLVAPGDLNGMFEKLLFFLSIPTFQKNLSQEARNTIQKDFSIKTYHEKWRLLYKNLK</sequence>
<accession>A0A841ZI06</accession>
<dbReference type="InterPro" id="IPR001296">
    <property type="entry name" value="Glyco_trans_1"/>
</dbReference>
<dbReference type="EMBL" id="JAARRM010000001">
    <property type="protein sequence ID" value="MBC1520359.1"/>
    <property type="molecule type" value="Genomic_DNA"/>
</dbReference>
<dbReference type="Gene3D" id="3.40.50.2000">
    <property type="entry name" value="Glycogen Phosphorylase B"/>
    <property type="match status" value="2"/>
</dbReference>
<name>A0A841ZI06_9LIST</name>
<evidence type="ECO:0000313" key="4">
    <source>
        <dbReference type="Proteomes" id="UP000559885"/>
    </source>
</evidence>
<feature type="domain" description="Glycosyl transferase family 1" evidence="1">
    <location>
        <begin position="158"/>
        <end position="319"/>
    </location>
</feature>
<dbReference type="Proteomes" id="UP000559885">
    <property type="component" value="Unassembled WGS sequence"/>
</dbReference>
<dbReference type="GO" id="GO:0016757">
    <property type="term" value="F:glycosyltransferase activity"/>
    <property type="evidence" value="ECO:0007669"/>
    <property type="project" value="InterPro"/>
</dbReference>
<keyword evidence="3" id="KW-0808">Transferase</keyword>
<proteinExistence type="predicted"/>
<gene>
    <name evidence="3" type="ORF">HB912_01715</name>
</gene>
<feature type="domain" description="Glycosyltransferase subfamily 4-like N-terminal" evidence="2">
    <location>
        <begin position="31"/>
        <end position="154"/>
    </location>
</feature>
<reference evidence="3 4" key="1">
    <citation type="submission" date="2020-03" db="EMBL/GenBank/DDBJ databases">
        <title>Soil Listeria distribution.</title>
        <authorList>
            <person name="Liao J."/>
            <person name="Wiedmann M."/>
        </authorList>
    </citation>
    <scope>NUCLEOTIDE SEQUENCE [LARGE SCALE GENOMIC DNA]</scope>
    <source>
        <strain evidence="3 4">FSL L7-1507</strain>
    </source>
</reference>
<dbReference type="InterPro" id="IPR028098">
    <property type="entry name" value="Glyco_trans_4-like_N"/>
</dbReference>
<dbReference type="AlphaFoldDB" id="A0A841ZI06"/>
<evidence type="ECO:0000259" key="2">
    <source>
        <dbReference type="Pfam" id="PF13439"/>
    </source>
</evidence>
<dbReference type="Pfam" id="PF13439">
    <property type="entry name" value="Glyco_transf_4"/>
    <property type="match status" value="1"/>
</dbReference>
<dbReference type="RefSeq" id="WP_185371938.1">
    <property type="nucleotide sequence ID" value="NZ_JAARRM010000001.1"/>
</dbReference>
<organism evidence="3 4">
    <name type="scientific">Listeria aquatica</name>
    <dbReference type="NCBI Taxonomy" id="1494960"/>
    <lineage>
        <taxon>Bacteria</taxon>
        <taxon>Bacillati</taxon>
        <taxon>Bacillota</taxon>
        <taxon>Bacilli</taxon>
        <taxon>Bacillales</taxon>
        <taxon>Listeriaceae</taxon>
        <taxon>Listeria</taxon>
    </lineage>
</organism>
<comment type="caution">
    <text evidence="3">The sequence shown here is derived from an EMBL/GenBank/DDBJ whole genome shotgun (WGS) entry which is preliminary data.</text>
</comment>
<dbReference type="Pfam" id="PF00534">
    <property type="entry name" value="Glycos_transf_1"/>
    <property type="match status" value="1"/>
</dbReference>